<keyword evidence="2" id="KW-1185">Reference proteome</keyword>
<name>A0ABS2L898_9MICO</name>
<accession>A0ABS2L898</accession>
<reference evidence="1 2" key="1">
    <citation type="submission" date="2021-01" db="EMBL/GenBank/DDBJ databases">
        <title>Sequencing the genomes of 1000 actinobacteria strains.</title>
        <authorList>
            <person name="Klenk H.-P."/>
        </authorList>
    </citation>
    <scope>NUCLEOTIDE SEQUENCE [LARGE SCALE GENOMIC DNA]</scope>
    <source>
        <strain evidence="1 2">DSM 13057</strain>
    </source>
</reference>
<evidence type="ECO:0000313" key="2">
    <source>
        <dbReference type="Proteomes" id="UP000776164"/>
    </source>
</evidence>
<sequence length="70" mass="7695">MLGSRKEDVDEPQGGSPTAAELITSRLYLPVVNKSQLVGDIDEVDEVDDCRLRALNTIRDFENSESSNEG</sequence>
<evidence type="ECO:0000313" key="1">
    <source>
        <dbReference type="EMBL" id="MBM7473318.1"/>
    </source>
</evidence>
<gene>
    <name evidence="1" type="ORF">JOE66_002952</name>
</gene>
<proteinExistence type="predicted"/>
<protein>
    <submittedName>
        <fullName evidence="1">Uncharacterized protein</fullName>
    </submittedName>
</protein>
<dbReference type="EMBL" id="JAFBBU010000001">
    <property type="protein sequence ID" value="MBM7473318.1"/>
    <property type="molecule type" value="Genomic_DNA"/>
</dbReference>
<organism evidence="1 2">
    <name type="scientific">Subtercola frigoramans</name>
    <dbReference type="NCBI Taxonomy" id="120298"/>
    <lineage>
        <taxon>Bacteria</taxon>
        <taxon>Bacillati</taxon>
        <taxon>Actinomycetota</taxon>
        <taxon>Actinomycetes</taxon>
        <taxon>Micrococcales</taxon>
        <taxon>Microbacteriaceae</taxon>
        <taxon>Subtercola</taxon>
    </lineage>
</organism>
<comment type="caution">
    <text evidence="1">The sequence shown here is derived from an EMBL/GenBank/DDBJ whole genome shotgun (WGS) entry which is preliminary data.</text>
</comment>
<dbReference type="Proteomes" id="UP000776164">
    <property type="component" value="Unassembled WGS sequence"/>
</dbReference>